<dbReference type="AlphaFoldDB" id="A0A0D2FFT5"/>
<feature type="region of interest" description="Disordered" evidence="1">
    <location>
        <begin position="531"/>
        <end position="555"/>
    </location>
</feature>
<feature type="compositionally biased region" description="Basic and acidic residues" evidence="1">
    <location>
        <begin position="19"/>
        <end position="44"/>
    </location>
</feature>
<evidence type="ECO:0000313" key="2">
    <source>
        <dbReference type="EMBL" id="KIW65670.1"/>
    </source>
</evidence>
<evidence type="ECO:0000313" key="3">
    <source>
        <dbReference type="Proteomes" id="UP000054266"/>
    </source>
</evidence>
<organism evidence="2 3">
    <name type="scientific">Phialophora macrospora</name>
    <dbReference type="NCBI Taxonomy" id="1851006"/>
    <lineage>
        <taxon>Eukaryota</taxon>
        <taxon>Fungi</taxon>
        <taxon>Dikarya</taxon>
        <taxon>Ascomycota</taxon>
        <taxon>Pezizomycotina</taxon>
        <taxon>Eurotiomycetes</taxon>
        <taxon>Chaetothyriomycetidae</taxon>
        <taxon>Chaetothyriales</taxon>
        <taxon>Herpotrichiellaceae</taxon>
        <taxon>Phialophora</taxon>
    </lineage>
</organism>
<sequence length="574" mass="64177">MSTPQGPASELVQRWLSTVERDSTSPRSRGPEHGGAEERKDVQRGRCTANLNCATPTVLTLVATEETQARHTDSGPTSLEQTRHAHHHKERLGADQQYRHGKRGGAVYAEMSPSSRDNSFPNLAVAERLNNTPESHKNAFDDPSKKYARRLRHKTKEDTYEYKDVSEKHPMKHGATLTEDFRAPNVAAKRLTLKRTGPGFFLKGKSSGSTQWKGLPDLSFSEMTFLKRKRENGNTKKGESRPKKKQRQPPIQEISAFFSRPDDQQHKVTSPAKPSTVGSYVSWSVSSPGRRPVPTRQRSSLIAQSVERRQLSEDVGDNLDVHTSTHPNSALMDRFLNDITNDALFCGVDTFACREKKYYSLEDLKMLAEDTIVEAPRNQKALLERDIMRNANSTLTLPLSDELEEANSVRRATELSAYANERHVGRDTECLQPGPSLPKDRSIVGPGGQWGEVTAALTPSSSNMDDFDRDLWRQWIGGSDLSEKNFVADEDVSLHGFGFESPSSRATSNFWSQPVPVKDEDRQAAYDSIRRAHSHEAATDSCNPQNHARSLRPPRHVVEDPVVGFSGFSRAQIL</sequence>
<protein>
    <submittedName>
        <fullName evidence="2">Uncharacterized protein</fullName>
    </submittedName>
</protein>
<gene>
    <name evidence="2" type="ORF">PV04_07908</name>
</gene>
<feature type="region of interest" description="Disordered" evidence="1">
    <location>
        <begin position="224"/>
        <end position="300"/>
    </location>
</feature>
<feature type="compositionally biased region" description="Basic and acidic residues" evidence="1">
    <location>
        <begin position="231"/>
        <end position="241"/>
    </location>
</feature>
<feature type="compositionally biased region" description="Polar residues" evidence="1">
    <location>
        <begin position="272"/>
        <end position="287"/>
    </location>
</feature>
<dbReference type="EMBL" id="KN846960">
    <property type="protein sequence ID" value="KIW65670.1"/>
    <property type="molecule type" value="Genomic_DNA"/>
</dbReference>
<accession>A0A0D2FFT5</accession>
<feature type="region of interest" description="Disordered" evidence="1">
    <location>
        <begin position="64"/>
        <end position="92"/>
    </location>
</feature>
<keyword evidence="3" id="KW-1185">Reference proteome</keyword>
<dbReference type="HOGENOM" id="CLU_027281_0_0_1"/>
<reference evidence="2 3" key="1">
    <citation type="submission" date="2015-01" db="EMBL/GenBank/DDBJ databases">
        <title>The Genome Sequence of Capronia semiimmersa CBS27337.</title>
        <authorList>
            <consortium name="The Broad Institute Genomics Platform"/>
            <person name="Cuomo C."/>
            <person name="de Hoog S."/>
            <person name="Gorbushina A."/>
            <person name="Stielow B."/>
            <person name="Teixiera M."/>
            <person name="Abouelleil A."/>
            <person name="Chapman S.B."/>
            <person name="Priest M."/>
            <person name="Young S.K."/>
            <person name="Wortman J."/>
            <person name="Nusbaum C."/>
            <person name="Birren B."/>
        </authorList>
    </citation>
    <scope>NUCLEOTIDE SEQUENCE [LARGE SCALE GENOMIC DNA]</scope>
    <source>
        <strain evidence="2 3">CBS 27337</strain>
    </source>
</reference>
<feature type="region of interest" description="Disordered" evidence="1">
    <location>
        <begin position="1"/>
        <end position="47"/>
    </location>
</feature>
<dbReference type="Proteomes" id="UP000054266">
    <property type="component" value="Unassembled WGS sequence"/>
</dbReference>
<proteinExistence type="predicted"/>
<dbReference type="STRING" id="5601.A0A0D2FFT5"/>
<name>A0A0D2FFT5_9EURO</name>
<evidence type="ECO:0000256" key="1">
    <source>
        <dbReference type="SAM" id="MobiDB-lite"/>
    </source>
</evidence>